<dbReference type="GO" id="GO:0009253">
    <property type="term" value="P:peptidoglycan catabolic process"/>
    <property type="evidence" value="ECO:0007669"/>
    <property type="project" value="InterPro"/>
</dbReference>
<keyword evidence="3" id="KW-0326">Glycosidase</keyword>
<dbReference type="InterPro" id="IPR017853">
    <property type="entry name" value="GH"/>
</dbReference>
<reference evidence="4 5" key="1">
    <citation type="submission" date="2019-02" db="EMBL/GenBank/DDBJ databases">
        <title>Draft genome sequence of Amycolatopsis sp. 8-3EHSu isolated from roots of Suaeda maritima.</title>
        <authorList>
            <person name="Duangmal K."/>
            <person name="Chantavorakit T."/>
        </authorList>
    </citation>
    <scope>NUCLEOTIDE SEQUENCE [LARGE SCALE GENOMIC DNA]</scope>
    <source>
        <strain evidence="4 5">8-3EHSu</strain>
    </source>
</reference>
<evidence type="ECO:0000256" key="1">
    <source>
        <dbReference type="ARBA" id="ARBA00010646"/>
    </source>
</evidence>
<dbReference type="EMBL" id="SFCC01000011">
    <property type="protein sequence ID" value="RZQ61692.1"/>
    <property type="molecule type" value="Genomic_DNA"/>
</dbReference>
<dbReference type="InterPro" id="IPR018077">
    <property type="entry name" value="Glyco_hydro_fam25_subgr"/>
</dbReference>
<dbReference type="SUPFAM" id="SSF51445">
    <property type="entry name" value="(Trans)glycosidases"/>
    <property type="match status" value="1"/>
</dbReference>
<comment type="caution">
    <text evidence="4">The sequence shown here is derived from an EMBL/GenBank/DDBJ whole genome shotgun (WGS) entry which is preliminary data.</text>
</comment>
<dbReference type="AlphaFoldDB" id="A0A4Q7J4U5"/>
<proteinExistence type="inferred from homology"/>
<sequence>MVLFGLDISHHQGGAPDLPRARAEGVEYVFCKSTEGSTFVDPRFGGNVARVRGAGMLVAAYHYQRNTSAAAQVDNVRRVVPTNVPVIPDVEANSGSVALTRELVDRLRGAGYSVPLLYLPRWYWQQIGSPSLAGLPPLWSSRYPDNAPGTIPEEYADVPPHYWNGYGGLGVAVLQFSSSGRVAGYGPLDLNAYQGTKQQLAALLGGQQEDDMPSVDDLLNGKVGERPDGSYVSLKDAVINPYLNLYYANPQWDQTKIDAIMAKLGTLTTLVAKENGVSAEDIAGALRSGFDADLRPVLQEAAVAELGEEKGQQFTETVLARLGERLSG</sequence>
<dbReference type="Pfam" id="PF01183">
    <property type="entry name" value="Glyco_hydro_25"/>
    <property type="match status" value="1"/>
</dbReference>
<organism evidence="4 5">
    <name type="scientific">Amycolatopsis suaedae</name>
    <dbReference type="NCBI Taxonomy" id="2510978"/>
    <lineage>
        <taxon>Bacteria</taxon>
        <taxon>Bacillati</taxon>
        <taxon>Actinomycetota</taxon>
        <taxon>Actinomycetes</taxon>
        <taxon>Pseudonocardiales</taxon>
        <taxon>Pseudonocardiaceae</taxon>
        <taxon>Amycolatopsis</taxon>
    </lineage>
</organism>
<dbReference type="Gene3D" id="3.20.20.80">
    <property type="entry name" value="Glycosidases"/>
    <property type="match status" value="1"/>
</dbReference>
<dbReference type="CDD" id="cd00599">
    <property type="entry name" value="GH25_muramidase"/>
    <property type="match status" value="1"/>
</dbReference>
<dbReference type="SMART" id="SM00641">
    <property type="entry name" value="Glyco_25"/>
    <property type="match status" value="1"/>
</dbReference>
<evidence type="ECO:0000313" key="5">
    <source>
        <dbReference type="Proteomes" id="UP000292003"/>
    </source>
</evidence>
<accession>A0A4Q7J4U5</accession>
<dbReference type="Proteomes" id="UP000292003">
    <property type="component" value="Unassembled WGS sequence"/>
</dbReference>
<dbReference type="PROSITE" id="PS51904">
    <property type="entry name" value="GLYCOSYL_HYDROL_F25_2"/>
    <property type="match status" value="1"/>
</dbReference>
<gene>
    <name evidence="4" type="ORF">EWH70_22295</name>
</gene>
<dbReference type="GO" id="GO:0016998">
    <property type="term" value="P:cell wall macromolecule catabolic process"/>
    <property type="evidence" value="ECO:0007669"/>
    <property type="project" value="InterPro"/>
</dbReference>
<dbReference type="RefSeq" id="WP_130477424.1">
    <property type="nucleotide sequence ID" value="NZ_SFCC01000011.1"/>
</dbReference>
<dbReference type="GO" id="GO:0003796">
    <property type="term" value="F:lysozyme activity"/>
    <property type="evidence" value="ECO:0007669"/>
    <property type="project" value="InterPro"/>
</dbReference>
<dbReference type="InterPro" id="IPR002053">
    <property type="entry name" value="Glyco_hydro_25"/>
</dbReference>
<protein>
    <submittedName>
        <fullName evidence="4">Glycoside hydrolase</fullName>
    </submittedName>
</protein>
<dbReference type="OrthoDB" id="3345404at2"/>
<dbReference type="PANTHER" id="PTHR34135">
    <property type="entry name" value="LYSOZYME"/>
    <property type="match status" value="1"/>
</dbReference>
<dbReference type="GO" id="GO:0016052">
    <property type="term" value="P:carbohydrate catabolic process"/>
    <property type="evidence" value="ECO:0007669"/>
    <property type="project" value="TreeGrafter"/>
</dbReference>
<evidence type="ECO:0000313" key="4">
    <source>
        <dbReference type="EMBL" id="RZQ61692.1"/>
    </source>
</evidence>
<comment type="similarity">
    <text evidence="1">Belongs to the glycosyl hydrolase 25 family.</text>
</comment>
<keyword evidence="5" id="KW-1185">Reference proteome</keyword>
<evidence type="ECO:0000256" key="3">
    <source>
        <dbReference type="ARBA" id="ARBA00023295"/>
    </source>
</evidence>
<dbReference type="PANTHER" id="PTHR34135:SF2">
    <property type="entry name" value="LYSOZYME"/>
    <property type="match status" value="1"/>
</dbReference>
<name>A0A4Q7J4U5_9PSEU</name>
<evidence type="ECO:0000256" key="2">
    <source>
        <dbReference type="ARBA" id="ARBA00022801"/>
    </source>
</evidence>
<keyword evidence="2 4" id="KW-0378">Hydrolase</keyword>